<dbReference type="AlphaFoldDB" id="A0A8I6RAD7"/>
<evidence type="ECO:0000256" key="1">
    <source>
        <dbReference type="ARBA" id="ARBA00007179"/>
    </source>
</evidence>
<dbReference type="OMA" id="LSLYFEW"/>
<dbReference type="GO" id="GO:0005975">
    <property type="term" value="P:carbohydrate metabolic process"/>
    <property type="evidence" value="ECO:0007669"/>
    <property type="project" value="InterPro"/>
</dbReference>
<feature type="binding site" evidence="2">
    <location>
        <position position="325"/>
    </location>
    <ligand>
        <name>Zn(2+)</name>
        <dbReference type="ChEBI" id="CHEBI:29105"/>
    </ligand>
</feature>
<evidence type="ECO:0000256" key="2">
    <source>
        <dbReference type="PIRSR" id="PIRSR607822-1"/>
    </source>
</evidence>
<dbReference type="InterPro" id="IPR012341">
    <property type="entry name" value="6hp_glycosidase-like_sf"/>
</dbReference>
<dbReference type="PANTHER" id="PTHR12736:SF21">
    <property type="entry name" value="LANC-LIKE PROTEIN 2"/>
    <property type="match status" value="1"/>
</dbReference>
<dbReference type="OrthoDB" id="10257263at2759"/>
<dbReference type="Proteomes" id="UP000494040">
    <property type="component" value="Unassembled WGS sequence"/>
</dbReference>
<dbReference type="GeneID" id="106662436"/>
<evidence type="ECO:0000313" key="3">
    <source>
        <dbReference type="EnsemblMetazoa" id="XP_014242014.1"/>
    </source>
</evidence>
<keyword evidence="2" id="KW-0862">Zinc</keyword>
<dbReference type="GO" id="GO:0005886">
    <property type="term" value="C:plasma membrane"/>
    <property type="evidence" value="ECO:0007669"/>
    <property type="project" value="TreeGrafter"/>
</dbReference>
<sequence length="405" mass="46397">MDTVITNPYPEFSEEIKNKWLQDGYITPELDYEVCKVIEKMYCKLVQLVPLYNEQSDYTIYSGYGGTAFLSYKMFKKYGDEKYFEVAKYLTNLALMNLKNECISFLKGDAGPLALGILINMIDEDYEKADQLIGDLIELGDADENNPFMVVHNDILSGRAGYLYALIFVDQQLDEPVIPEMFLRKQVEQILISGFRLAKREASLIPLEYEFCGLKFLGAAHGIAGTLYMLLIANRYLTDYELNCIIRPTLNSLFAARLHSQNFAMFAAEEEDELVQWCHGAPGMIHLAVLASMVYFCPSYYKMALDFSSMIWKRGLLKKGYSICHGVAGNAYIFLYLYKKTQLEVFLYKAACFGDYCLNYPVYEGMKPDWPYSLFQGMAGIIHFLMDLRDPISSCFPCYELDVSK</sequence>
<dbReference type="InterPro" id="IPR007822">
    <property type="entry name" value="LANC-like"/>
</dbReference>
<evidence type="ECO:0000313" key="4">
    <source>
        <dbReference type="Proteomes" id="UP000494040"/>
    </source>
</evidence>
<dbReference type="InterPro" id="IPR020464">
    <property type="entry name" value="LanC-like_prot_euk"/>
</dbReference>
<name>A0A8I6RAD7_CIMLE</name>
<keyword evidence="2" id="KW-0479">Metal-binding</keyword>
<dbReference type="PRINTS" id="PR01950">
    <property type="entry name" value="LANCSUPER"/>
</dbReference>
<dbReference type="KEGG" id="clec:106662436"/>
<feature type="binding site" evidence="2">
    <location>
        <position position="278"/>
    </location>
    <ligand>
        <name>Zn(2+)</name>
        <dbReference type="ChEBI" id="CHEBI:29105"/>
    </ligand>
</feature>
<dbReference type="EnsemblMetazoa" id="XM_014386528.2">
    <property type="protein sequence ID" value="XP_014242014.1"/>
    <property type="gene ID" value="LOC106662436"/>
</dbReference>
<organism evidence="3 4">
    <name type="scientific">Cimex lectularius</name>
    <name type="common">Bed bug</name>
    <name type="synonym">Acanthia lectularia</name>
    <dbReference type="NCBI Taxonomy" id="79782"/>
    <lineage>
        <taxon>Eukaryota</taxon>
        <taxon>Metazoa</taxon>
        <taxon>Ecdysozoa</taxon>
        <taxon>Arthropoda</taxon>
        <taxon>Hexapoda</taxon>
        <taxon>Insecta</taxon>
        <taxon>Pterygota</taxon>
        <taxon>Neoptera</taxon>
        <taxon>Paraneoptera</taxon>
        <taxon>Hemiptera</taxon>
        <taxon>Heteroptera</taxon>
        <taxon>Panheteroptera</taxon>
        <taxon>Cimicomorpha</taxon>
        <taxon>Cimicidae</taxon>
        <taxon>Cimex</taxon>
    </lineage>
</organism>
<dbReference type="GO" id="GO:0031179">
    <property type="term" value="P:peptide modification"/>
    <property type="evidence" value="ECO:0007669"/>
    <property type="project" value="InterPro"/>
</dbReference>
<reference evidence="3" key="1">
    <citation type="submission" date="2022-01" db="UniProtKB">
        <authorList>
            <consortium name="EnsemblMetazoa"/>
        </authorList>
    </citation>
    <scope>IDENTIFICATION</scope>
</reference>
<evidence type="ECO:0008006" key="5">
    <source>
        <dbReference type="Google" id="ProtNLM"/>
    </source>
</evidence>
<dbReference type="PRINTS" id="PR01951">
    <property type="entry name" value="LANCEUKARYTE"/>
</dbReference>
<dbReference type="Gene3D" id="1.50.10.10">
    <property type="match status" value="1"/>
</dbReference>
<dbReference type="SMART" id="SM01260">
    <property type="entry name" value="LANC_like"/>
    <property type="match status" value="1"/>
</dbReference>
<dbReference type="Pfam" id="PF05147">
    <property type="entry name" value="LANC_like"/>
    <property type="match status" value="1"/>
</dbReference>
<dbReference type="CDD" id="cd04794">
    <property type="entry name" value="euk_LANCL"/>
    <property type="match status" value="1"/>
</dbReference>
<feature type="binding site" evidence="2">
    <location>
        <position position="324"/>
    </location>
    <ligand>
        <name>Zn(2+)</name>
        <dbReference type="ChEBI" id="CHEBI:29105"/>
    </ligand>
</feature>
<proteinExistence type="inferred from homology"/>
<keyword evidence="4" id="KW-1185">Reference proteome</keyword>
<dbReference type="GO" id="GO:0046872">
    <property type="term" value="F:metal ion binding"/>
    <property type="evidence" value="ECO:0007669"/>
    <property type="project" value="UniProtKB-KW"/>
</dbReference>
<comment type="similarity">
    <text evidence="1">Belongs to the LanC-like protein family.</text>
</comment>
<dbReference type="PANTHER" id="PTHR12736">
    <property type="entry name" value="LANC-LIKE PROTEIN"/>
    <property type="match status" value="1"/>
</dbReference>
<dbReference type="SUPFAM" id="SSF158745">
    <property type="entry name" value="LanC-like"/>
    <property type="match status" value="1"/>
</dbReference>
<accession>A0A8I6RAD7</accession>
<dbReference type="RefSeq" id="XP_014242014.1">
    <property type="nucleotide sequence ID" value="XM_014386528.2"/>
</dbReference>
<protein>
    <recommendedName>
        <fullName evidence="5">LanC-like protein</fullName>
    </recommendedName>
</protein>